<evidence type="ECO:0000313" key="3">
    <source>
        <dbReference type="EMBL" id="AKB43986.1"/>
    </source>
</evidence>
<dbReference type="PATRIC" id="fig|1434123.4.peg.2082"/>
<gene>
    <name evidence="3" type="ORF">MSVAZ_1717</name>
</gene>
<proteinExistence type="predicted"/>
<keyword evidence="2 3" id="KW-0808">Transferase</keyword>
<accession>A0A0E3LHB6</accession>
<dbReference type="HOGENOM" id="CLU_069348_0_1_2"/>
<evidence type="ECO:0000256" key="2">
    <source>
        <dbReference type="ARBA" id="ARBA00022679"/>
    </source>
</evidence>
<dbReference type="KEGG" id="mvc:MSVAZ_1717"/>
<keyword evidence="4" id="KW-1185">Reference proteome</keyword>
<dbReference type="Pfam" id="PF04072">
    <property type="entry name" value="LCM"/>
    <property type="match status" value="1"/>
</dbReference>
<dbReference type="Proteomes" id="UP000033096">
    <property type="component" value="Chromosome"/>
</dbReference>
<protein>
    <submittedName>
        <fullName evidence="3">Tetracenomycin polyketide synthesis O-methyltransferase tcmP</fullName>
        <ecNumber evidence="3">2.1.1.-</ecNumber>
    </submittedName>
</protein>
<dbReference type="Gene3D" id="3.40.50.150">
    <property type="entry name" value="Vaccinia Virus protein VP39"/>
    <property type="match status" value="1"/>
</dbReference>
<dbReference type="GO" id="GO:0032259">
    <property type="term" value="P:methylation"/>
    <property type="evidence" value="ECO:0007669"/>
    <property type="project" value="UniProtKB-KW"/>
</dbReference>
<reference evidence="3 4" key="1">
    <citation type="submission" date="2014-07" db="EMBL/GenBank/DDBJ databases">
        <title>Methanogenic archaea and the global carbon cycle.</title>
        <authorList>
            <person name="Henriksen J.R."/>
            <person name="Luke J."/>
            <person name="Reinhart S."/>
            <person name="Benedict M.N."/>
            <person name="Youngblut N.D."/>
            <person name="Metcalf M.E."/>
            <person name="Whitaker R.J."/>
            <person name="Metcalf W.W."/>
        </authorList>
    </citation>
    <scope>NUCLEOTIDE SEQUENCE [LARGE SCALE GENOMIC DNA]</scope>
    <source>
        <strain evidence="3 4">Z-761</strain>
    </source>
</reference>
<dbReference type="SUPFAM" id="SSF53335">
    <property type="entry name" value="S-adenosyl-L-methionine-dependent methyltransferases"/>
    <property type="match status" value="1"/>
</dbReference>
<dbReference type="PANTHER" id="PTHR43619">
    <property type="entry name" value="S-ADENOSYL-L-METHIONINE-DEPENDENT METHYLTRANSFERASE YKTD-RELATED"/>
    <property type="match status" value="1"/>
</dbReference>
<dbReference type="InterPro" id="IPR029063">
    <property type="entry name" value="SAM-dependent_MTases_sf"/>
</dbReference>
<dbReference type="AlphaFoldDB" id="A0A0E3LHB6"/>
<dbReference type="EC" id="2.1.1.-" evidence="3"/>
<dbReference type="PANTHER" id="PTHR43619:SF2">
    <property type="entry name" value="S-ADENOSYL-L-METHIONINE-DEPENDENT METHYLTRANSFERASES SUPERFAMILY PROTEIN"/>
    <property type="match status" value="1"/>
</dbReference>
<keyword evidence="1 3" id="KW-0489">Methyltransferase</keyword>
<sequence>MQQSKIKVDLSGIPQTSLLILYGRAKVSKEHGSLFNDTKALELVERLDYDFSTEKAITDYLLFASAARAMQFDNKVKEYITKHPLAFVVNLGAGFETEFYRIDNGKIHWYDLDLPELIEVRKQLLPETDRSTCIAKSFLDPEWCTDIDTQNGVLIIACGLLRYFDEAKVRQLFLLLADHFPGCEVVFDIESKSSSDADGGGYGAGWSNDEPKKRDAMLAERFKSFKNAWKAIPQSLKDKVLGTLTTATKPSGTEWVDIETWWNELNAQEKSKTMHEFGASLGITCKWALDDANEMTKWDDRIKVVEQFSMFKNIPRDPSLSTSIRQFMNYTDEKGRMKIIHLQI</sequence>
<name>A0A0E3LHB6_9EURY</name>
<dbReference type="EMBL" id="CP009520">
    <property type="protein sequence ID" value="AKB43986.1"/>
    <property type="molecule type" value="Genomic_DNA"/>
</dbReference>
<organism evidence="3 4">
    <name type="scientific">Methanosarcina vacuolata Z-761</name>
    <dbReference type="NCBI Taxonomy" id="1434123"/>
    <lineage>
        <taxon>Archaea</taxon>
        <taxon>Methanobacteriati</taxon>
        <taxon>Methanobacteriota</taxon>
        <taxon>Stenosarchaea group</taxon>
        <taxon>Methanomicrobia</taxon>
        <taxon>Methanosarcinales</taxon>
        <taxon>Methanosarcinaceae</taxon>
        <taxon>Methanosarcina</taxon>
    </lineage>
</organism>
<evidence type="ECO:0000256" key="1">
    <source>
        <dbReference type="ARBA" id="ARBA00022603"/>
    </source>
</evidence>
<dbReference type="InterPro" id="IPR007213">
    <property type="entry name" value="Ppm1/Ppm2/Tcmp"/>
</dbReference>
<dbReference type="GO" id="GO:0008168">
    <property type="term" value="F:methyltransferase activity"/>
    <property type="evidence" value="ECO:0007669"/>
    <property type="project" value="UniProtKB-KW"/>
</dbReference>
<evidence type="ECO:0000313" key="4">
    <source>
        <dbReference type="Proteomes" id="UP000033096"/>
    </source>
</evidence>